<dbReference type="InterPro" id="IPR011701">
    <property type="entry name" value="MFS"/>
</dbReference>
<keyword evidence="10" id="KW-1185">Reference proteome</keyword>
<evidence type="ECO:0000256" key="6">
    <source>
        <dbReference type="ARBA" id="ARBA00037968"/>
    </source>
</evidence>
<feature type="transmembrane region" description="Helical" evidence="7">
    <location>
        <begin position="227"/>
        <end position="248"/>
    </location>
</feature>
<dbReference type="Pfam" id="PF07690">
    <property type="entry name" value="MFS_1"/>
    <property type="match status" value="1"/>
</dbReference>
<dbReference type="GO" id="GO:0022857">
    <property type="term" value="F:transmembrane transporter activity"/>
    <property type="evidence" value="ECO:0007669"/>
    <property type="project" value="InterPro"/>
</dbReference>
<name>A0A423W1M9_9PEZI</name>
<evidence type="ECO:0000256" key="5">
    <source>
        <dbReference type="ARBA" id="ARBA00023136"/>
    </source>
</evidence>
<dbReference type="SUPFAM" id="SSF103473">
    <property type="entry name" value="MFS general substrate transporter"/>
    <property type="match status" value="1"/>
</dbReference>
<proteinExistence type="inferred from homology"/>
<dbReference type="AlphaFoldDB" id="A0A423W1M9"/>
<sequence length="541" mass="59813">MAGHISHDQVIATEEKTAMAKAVTRDPEKQALEYKDVDAALEFLNTEETGSMSEVDEKKLVHKIDWRIVPLLWACYNLQYLDKTLINYANVMGLEDDTNITSDQFSQLALVFYVTYLAFELPTGYLMQRLPTAKYLGANVILWGLMTTLVSTARNWAGLVTLRVLLGCFESAIAPALILITTMWYKSSEQPPRMGLWYVGTGTGSIIGGLASFGFQHYTSEAFTSWQIMFLVFGLVTIVVGVVVMCVVPDNPMKCKFLTRDEKIWAIERLRENKTGIENKHFKPYQVKECFNDPQTWLISLITISSNVPNGAVSSYQATIIKSFGYTSKETALLSLPSGVIAVISVLSATYMAGRFGTRGPIIISYLLLGGVVGGCLLAFTADDNKGAKLAGNYLTNVIGSGLPLLYSYSGANYSGHTKKVTMNAILLMSFCKPQASIVVPLISSLYKWPQARRADPRHNAGLGNIIGPLTFRGKDAPKYIPAKIAIVVTTAFACCLTIALMAYYAYENKRRDRVVAEVEHKENSEFLDLTDQENTEFRVG</sequence>
<feature type="domain" description="Major facilitator superfamily (MFS) profile" evidence="8">
    <location>
        <begin position="68"/>
        <end position="541"/>
    </location>
</feature>
<evidence type="ECO:0000256" key="7">
    <source>
        <dbReference type="SAM" id="Phobius"/>
    </source>
</evidence>
<accession>A0A423W1M9</accession>
<feature type="transmembrane region" description="Helical" evidence="7">
    <location>
        <begin position="135"/>
        <end position="156"/>
    </location>
</feature>
<feature type="transmembrane region" description="Helical" evidence="7">
    <location>
        <begin position="162"/>
        <end position="184"/>
    </location>
</feature>
<comment type="similarity">
    <text evidence="6">Belongs to the major facilitator superfamily. Allantoate permease family.</text>
</comment>
<feature type="transmembrane region" description="Helical" evidence="7">
    <location>
        <begin position="196"/>
        <end position="215"/>
    </location>
</feature>
<dbReference type="GO" id="GO:0016020">
    <property type="term" value="C:membrane"/>
    <property type="evidence" value="ECO:0007669"/>
    <property type="project" value="UniProtKB-SubCell"/>
</dbReference>
<dbReference type="Gene3D" id="1.20.1250.20">
    <property type="entry name" value="MFS general substrate transporter like domains"/>
    <property type="match status" value="2"/>
</dbReference>
<feature type="transmembrane region" description="Helical" evidence="7">
    <location>
        <begin position="485"/>
        <end position="507"/>
    </location>
</feature>
<evidence type="ECO:0000256" key="2">
    <source>
        <dbReference type="ARBA" id="ARBA00022448"/>
    </source>
</evidence>
<dbReference type="InterPro" id="IPR020846">
    <property type="entry name" value="MFS_dom"/>
</dbReference>
<evidence type="ECO:0000313" key="9">
    <source>
        <dbReference type="EMBL" id="ROV97194.1"/>
    </source>
</evidence>
<keyword evidence="5 7" id="KW-0472">Membrane</keyword>
<comment type="caution">
    <text evidence="9">The sequence shown here is derived from an EMBL/GenBank/DDBJ whole genome shotgun (WGS) entry which is preliminary data.</text>
</comment>
<keyword evidence="4 7" id="KW-1133">Transmembrane helix</keyword>
<dbReference type="FunCoup" id="A0A423W1M9">
    <property type="interactions" value="112"/>
</dbReference>
<keyword evidence="2" id="KW-0813">Transport</keyword>
<keyword evidence="3 7" id="KW-0812">Transmembrane</keyword>
<dbReference type="OrthoDB" id="6730379at2759"/>
<dbReference type="Proteomes" id="UP000285146">
    <property type="component" value="Unassembled WGS sequence"/>
</dbReference>
<organism evidence="9 10">
    <name type="scientific">Cytospora leucostoma</name>
    <dbReference type="NCBI Taxonomy" id="1230097"/>
    <lineage>
        <taxon>Eukaryota</taxon>
        <taxon>Fungi</taxon>
        <taxon>Dikarya</taxon>
        <taxon>Ascomycota</taxon>
        <taxon>Pezizomycotina</taxon>
        <taxon>Sordariomycetes</taxon>
        <taxon>Sordariomycetidae</taxon>
        <taxon>Diaporthales</taxon>
        <taxon>Cytosporaceae</taxon>
        <taxon>Cytospora</taxon>
    </lineage>
</organism>
<protein>
    <recommendedName>
        <fullName evidence="8">Major facilitator superfamily (MFS) profile domain-containing protein</fullName>
    </recommendedName>
</protein>
<feature type="transmembrane region" description="Helical" evidence="7">
    <location>
        <begin position="332"/>
        <end position="351"/>
    </location>
</feature>
<evidence type="ECO:0000256" key="4">
    <source>
        <dbReference type="ARBA" id="ARBA00022989"/>
    </source>
</evidence>
<comment type="subcellular location">
    <subcellularLocation>
        <location evidence="1">Membrane</location>
        <topology evidence="1">Multi-pass membrane protein</topology>
    </subcellularLocation>
</comment>
<reference evidence="9 10" key="1">
    <citation type="submission" date="2015-09" db="EMBL/GenBank/DDBJ databases">
        <title>Host preference determinants of Valsa canker pathogens revealed by comparative genomics.</title>
        <authorList>
            <person name="Yin Z."/>
            <person name="Huang L."/>
        </authorList>
    </citation>
    <scope>NUCLEOTIDE SEQUENCE [LARGE SCALE GENOMIC DNA]</scope>
    <source>
        <strain evidence="9 10">SXYLt</strain>
    </source>
</reference>
<dbReference type="PANTHER" id="PTHR43791">
    <property type="entry name" value="PERMEASE-RELATED"/>
    <property type="match status" value="1"/>
</dbReference>
<dbReference type="EMBL" id="LKEB01000065">
    <property type="protein sequence ID" value="ROV97194.1"/>
    <property type="molecule type" value="Genomic_DNA"/>
</dbReference>
<feature type="transmembrane region" description="Helical" evidence="7">
    <location>
        <begin position="394"/>
        <end position="412"/>
    </location>
</feature>
<feature type="transmembrane region" description="Helical" evidence="7">
    <location>
        <begin position="363"/>
        <end position="382"/>
    </location>
</feature>
<dbReference type="PROSITE" id="PS50850">
    <property type="entry name" value="MFS"/>
    <property type="match status" value="1"/>
</dbReference>
<gene>
    <name evidence="9" type="ORF">VPNG_08829</name>
</gene>
<dbReference type="FunFam" id="1.20.1250.20:FF:000064">
    <property type="entry name" value="MFS allantoate transporter"/>
    <property type="match status" value="1"/>
</dbReference>
<evidence type="ECO:0000313" key="10">
    <source>
        <dbReference type="Proteomes" id="UP000285146"/>
    </source>
</evidence>
<dbReference type="PANTHER" id="PTHR43791:SF40">
    <property type="entry name" value="THIAMINE PATHWAY TRANSPORTER THI73"/>
    <property type="match status" value="1"/>
</dbReference>
<evidence type="ECO:0000259" key="8">
    <source>
        <dbReference type="PROSITE" id="PS50850"/>
    </source>
</evidence>
<evidence type="ECO:0000256" key="3">
    <source>
        <dbReference type="ARBA" id="ARBA00022692"/>
    </source>
</evidence>
<evidence type="ECO:0000256" key="1">
    <source>
        <dbReference type="ARBA" id="ARBA00004141"/>
    </source>
</evidence>
<dbReference type="InterPro" id="IPR036259">
    <property type="entry name" value="MFS_trans_sf"/>
</dbReference>
<dbReference type="InParanoid" id="A0A423W1M9"/>